<name>A0A1M4VQN5_9SPHI</name>
<keyword evidence="4" id="KW-1185">Reference proteome</keyword>
<reference evidence="4" key="1">
    <citation type="submission" date="2016-11" db="EMBL/GenBank/DDBJ databases">
        <authorList>
            <person name="Varghese N."/>
            <person name="Submissions S."/>
        </authorList>
    </citation>
    <scope>NUCLEOTIDE SEQUENCE [LARGE SCALE GENOMIC DNA]</scope>
    <source>
        <strain evidence="4">DSM 16990</strain>
    </source>
</reference>
<dbReference type="InterPro" id="IPR032508">
    <property type="entry name" value="FecR_C"/>
</dbReference>
<dbReference type="Gene3D" id="2.60.120.1440">
    <property type="match status" value="1"/>
</dbReference>
<dbReference type="AlphaFoldDB" id="A0A1M4VQN5"/>
<dbReference type="GO" id="GO:0016989">
    <property type="term" value="F:sigma factor antagonist activity"/>
    <property type="evidence" value="ECO:0007669"/>
    <property type="project" value="TreeGrafter"/>
</dbReference>
<dbReference type="Pfam" id="PF04773">
    <property type="entry name" value="FecR"/>
    <property type="match status" value="1"/>
</dbReference>
<dbReference type="PANTHER" id="PTHR30273">
    <property type="entry name" value="PERIPLASMIC SIGNAL SENSOR AND SIGMA FACTOR ACTIVATOR FECR-RELATED"/>
    <property type="match status" value="1"/>
</dbReference>
<dbReference type="Gene3D" id="3.55.50.30">
    <property type="match status" value="1"/>
</dbReference>
<evidence type="ECO:0000259" key="1">
    <source>
        <dbReference type="Pfam" id="PF04773"/>
    </source>
</evidence>
<dbReference type="RefSeq" id="WP_073228103.1">
    <property type="nucleotide sequence ID" value="NZ_FQUQ01000001.1"/>
</dbReference>
<evidence type="ECO:0000259" key="2">
    <source>
        <dbReference type="Pfam" id="PF16344"/>
    </source>
</evidence>
<evidence type="ECO:0000313" key="4">
    <source>
        <dbReference type="Proteomes" id="UP000184287"/>
    </source>
</evidence>
<feature type="domain" description="FecR protein" evidence="1">
    <location>
        <begin position="194"/>
        <end position="289"/>
    </location>
</feature>
<dbReference type="Pfam" id="PF16344">
    <property type="entry name" value="FecR_C"/>
    <property type="match status" value="1"/>
</dbReference>
<gene>
    <name evidence="3" type="ORF">SAMN04488522_101989</name>
</gene>
<dbReference type="OrthoDB" id="1099963at2"/>
<sequence length="406" mass="45580">MTPERFKSLLAGYHSGTLTVAEKQQLIALLHDSQYRDQLESLFTEDLSTDDVLHAADDVSQVTAGKEELDMVYERIKLQTEEEESEVIGFRPYARWAAAAMVFISLAFGAYYLNSKYNKSVLPLEFAGQKGEYIKPGGNKAVLTLSDGSHITLDDVANGEIAKESGVQITKTADGRLLYTLRQGLSHVKVGYNTIATPKGGQYRIALPDGTMVWLNAASSLKYPSAFTGRERKVELTGEAYFEVAKNKQMPFRVKTQQQEVEVLGTHFNINAYDDEHGVRTTLIEGSVKVTLPSSKSAILKPGDQSEVVTDIKVSQVDASAVIDWKQGLFWFNDESIYSIMRQFSRWYNIEVEYRGDVSNIRFGGQVSRMKNLSQVLRIMELTKSIQFKVEGNKIIVMPYHEQNIK</sequence>
<dbReference type="STRING" id="288992.SAMN04488522_101989"/>
<dbReference type="InterPro" id="IPR012373">
    <property type="entry name" value="Ferrdict_sens_TM"/>
</dbReference>
<proteinExistence type="predicted"/>
<organism evidence="3 4">
    <name type="scientific">Pedobacter caeni</name>
    <dbReference type="NCBI Taxonomy" id="288992"/>
    <lineage>
        <taxon>Bacteria</taxon>
        <taxon>Pseudomonadati</taxon>
        <taxon>Bacteroidota</taxon>
        <taxon>Sphingobacteriia</taxon>
        <taxon>Sphingobacteriales</taxon>
        <taxon>Sphingobacteriaceae</taxon>
        <taxon>Pedobacter</taxon>
    </lineage>
</organism>
<dbReference type="EMBL" id="FQUQ01000001">
    <property type="protein sequence ID" value="SHE71336.1"/>
    <property type="molecule type" value="Genomic_DNA"/>
</dbReference>
<protein>
    <submittedName>
        <fullName evidence="3">FecR family protein</fullName>
    </submittedName>
</protein>
<accession>A0A1M4VQN5</accession>
<evidence type="ECO:0000313" key="3">
    <source>
        <dbReference type="EMBL" id="SHE71336.1"/>
    </source>
</evidence>
<dbReference type="PANTHER" id="PTHR30273:SF2">
    <property type="entry name" value="PROTEIN FECR"/>
    <property type="match status" value="1"/>
</dbReference>
<feature type="domain" description="Protein FecR C-terminal" evidence="2">
    <location>
        <begin position="330"/>
        <end position="397"/>
    </location>
</feature>
<dbReference type="InterPro" id="IPR006860">
    <property type="entry name" value="FecR"/>
</dbReference>
<dbReference type="FunFam" id="2.60.120.1440:FF:000001">
    <property type="entry name" value="Putative anti-sigma factor"/>
    <property type="match status" value="1"/>
</dbReference>
<dbReference type="Proteomes" id="UP000184287">
    <property type="component" value="Unassembled WGS sequence"/>
</dbReference>